<dbReference type="GO" id="GO:0006352">
    <property type="term" value="P:DNA-templated transcription initiation"/>
    <property type="evidence" value="ECO:0007669"/>
    <property type="project" value="InterPro"/>
</dbReference>
<dbReference type="PANTHER" id="PTHR43133">
    <property type="entry name" value="RNA POLYMERASE ECF-TYPE SIGMA FACTO"/>
    <property type="match status" value="1"/>
</dbReference>
<accession>J9FDR5</accession>
<dbReference type="InterPro" id="IPR036388">
    <property type="entry name" value="WH-like_DNA-bd_sf"/>
</dbReference>
<proteinExistence type="inferred from homology"/>
<feature type="domain" description="RNA polymerase sigma-70 region 2" evidence="5">
    <location>
        <begin position="35"/>
        <end position="104"/>
    </location>
</feature>
<dbReference type="Pfam" id="PF04542">
    <property type="entry name" value="Sigma70_r2"/>
    <property type="match status" value="1"/>
</dbReference>
<name>J9FDR5_9ZZZZ</name>
<dbReference type="InterPro" id="IPR039425">
    <property type="entry name" value="RNA_pol_sigma-70-like"/>
</dbReference>
<comment type="caution">
    <text evidence="7">The sequence shown here is derived from an EMBL/GenBank/DDBJ whole genome shotgun (WGS) entry which is preliminary data.</text>
</comment>
<dbReference type="EMBL" id="AMCI01007495">
    <property type="protein sequence ID" value="EJW92528.1"/>
    <property type="molecule type" value="Genomic_DNA"/>
</dbReference>
<organism evidence="7">
    <name type="scientific">gut metagenome</name>
    <dbReference type="NCBI Taxonomy" id="749906"/>
    <lineage>
        <taxon>unclassified sequences</taxon>
        <taxon>metagenomes</taxon>
        <taxon>organismal metagenomes</taxon>
    </lineage>
</organism>
<dbReference type="GO" id="GO:0016987">
    <property type="term" value="F:sigma factor activity"/>
    <property type="evidence" value="ECO:0007669"/>
    <property type="project" value="UniProtKB-KW"/>
</dbReference>
<comment type="similarity">
    <text evidence="1">Belongs to the sigma-70 factor family. ECF subfamily.</text>
</comment>
<keyword evidence="3" id="KW-0731">Sigma factor</keyword>
<gene>
    <name evidence="7" type="ORF">EVA_19367</name>
</gene>
<reference evidence="7" key="1">
    <citation type="journal article" date="2012" name="PLoS ONE">
        <title>Gene sets for utilization of primary and secondary nutrition supplies in the distal gut of endangered iberian lynx.</title>
        <authorList>
            <person name="Alcaide M."/>
            <person name="Messina E."/>
            <person name="Richter M."/>
            <person name="Bargiela R."/>
            <person name="Peplies J."/>
            <person name="Huws S.A."/>
            <person name="Newbold C.J."/>
            <person name="Golyshin P.N."/>
            <person name="Simon M.A."/>
            <person name="Lopez G."/>
            <person name="Yakimov M.M."/>
            <person name="Ferrer M."/>
        </authorList>
    </citation>
    <scope>NUCLEOTIDE SEQUENCE</scope>
</reference>
<keyword evidence="4" id="KW-0804">Transcription</keyword>
<feature type="domain" description="RNA polymerase sigma factor 70 region 4 type 2" evidence="6">
    <location>
        <begin position="130"/>
        <end position="181"/>
    </location>
</feature>
<dbReference type="Gene3D" id="1.10.1740.10">
    <property type="match status" value="1"/>
</dbReference>
<keyword evidence="2" id="KW-0805">Transcription regulation</keyword>
<evidence type="ECO:0000256" key="4">
    <source>
        <dbReference type="ARBA" id="ARBA00023163"/>
    </source>
</evidence>
<dbReference type="AlphaFoldDB" id="J9FDR5"/>
<dbReference type="GO" id="GO:0003677">
    <property type="term" value="F:DNA binding"/>
    <property type="evidence" value="ECO:0007669"/>
    <property type="project" value="InterPro"/>
</dbReference>
<evidence type="ECO:0000256" key="1">
    <source>
        <dbReference type="ARBA" id="ARBA00010641"/>
    </source>
</evidence>
<evidence type="ECO:0000313" key="7">
    <source>
        <dbReference type="EMBL" id="EJW92528.1"/>
    </source>
</evidence>
<dbReference type="SUPFAM" id="SSF88659">
    <property type="entry name" value="Sigma3 and sigma4 domains of RNA polymerase sigma factors"/>
    <property type="match status" value="1"/>
</dbReference>
<dbReference type="InterPro" id="IPR013325">
    <property type="entry name" value="RNA_pol_sigma_r2"/>
</dbReference>
<dbReference type="NCBIfam" id="TIGR02937">
    <property type="entry name" value="sigma70-ECF"/>
    <property type="match status" value="1"/>
</dbReference>
<evidence type="ECO:0000256" key="3">
    <source>
        <dbReference type="ARBA" id="ARBA00023082"/>
    </source>
</evidence>
<dbReference type="Gene3D" id="1.10.10.10">
    <property type="entry name" value="Winged helix-like DNA-binding domain superfamily/Winged helix DNA-binding domain"/>
    <property type="match status" value="1"/>
</dbReference>
<evidence type="ECO:0000256" key="2">
    <source>
        <dbReference type="ARBA" id="ARBA00023015"/>
    </source>
</evidence>
<evidence type="ECO:0000259" key="6">
    <source>
        <dbReference type="Pfam" id="PF08281"/>
    </source>
</evidence>
<dbReference type="InterPro" id="IPR013249">
    <property type="entry name" value="RNA_pol_sigma70_r4_t2"/>
</dbReference>
<evidence type="ECO:0000259" key="5">
    <source>
        <dbReference type="Pfam" id="PF04542"/>
    </source>
</evidence>
<sequence length="194" mass="22719">MHAQKEPIRRKHYFMTELELSQRLKQNDNLARKELYEHFAGAMYSLCLRYTGQREEAEDLLHDGFLQVFSVIGKFTYRGEGSLGGWLRRVFTNFVLSYLERERRFCMEDVEVLPDTPDEDAPSPTISTDTIMELIGELPTGYRTVLNLYLIEGWSHIEIARKLNIAESTSASQYLRAKKLLKEKITHYLQIHEL</sequence>
<dbReference type="Pfam" id="PF08281">
    <property type="entry name" value="Sigma70_r4_2"/>
    <property type="match status" value="1"/>
</dbReference>
<dbReference type="SUPFAM" id="SSF88946">
    <property type="entry name" value="Sigma2 domain of RNA polymerase sigma factors"/>
    <property type="match status" value="1"/>
</dbReference>
<dbReference type="InterPro" id="IPR013324">
    <property type="entry name" value="RNA_pol_sigma_r3/r4-like"/>
</dbReference>
<dbReference type="InterPro" id="IPR007627">
    <property type="entry name" value="RNA_pol_sigma70_r2"/>
</dbReference>
<dbReference type="PANTHER" id="PTHR43133:SF46">
    <property type="entry name" value="RNA POLYMERASE SIGMA-70 FACTOR ECF SUBFAMILY"/>
    <property type="match status" value="1"/>
</dbReference>
<dbReference type="InterPro" id="IPR014284">
    <property type="entry name" value="RNA_pol_sigma-70_dom"/>
</dbReference>
<protein>
    <submittedName>
        <fullName evidence="7">RNA polymerase, sigma-24 subunit, ECF subfamily</fullName>
    </submittedName>
</protein>